<name>A0A6N6MEK0_9FLAO</name>
<organism evidence="6 7">
    <name type="scientific">Salibacter halophilus</name>
    <dbReference type="NCBI Taxonomy" id="1803916"/>
    <lineage>
        <taxon>Bacteria</taxon>
        <taxon>Pseudomonadati</taxon>
        <taxon>Bacteroidota</taxon>
        <taxon>Flavobacteriia</taxon>
        <taxon>Flavobacteriales</taxon>
        <taxon>Salibacteraceae</taxon>
        <taxon>Salibacter</taxon>
    </lineage>
</organism>
<keyword evidence="4" id="KW-0175">Coiled coil</keyword>
<evidence type="ECO:0000256" key="3">
    <source>
        <dbReference type="ARBA" id="ARBA00023125"/>
    </source>
</evidence>
<dbReference type="PANTHER" id="PTHR43140">
    <property type="entry name" value="TYPE-1 RESTRICTION ENZYME ECOKI SPECIFICITY PROTEIN"/>
    <property type="match status" value="1"/>
</dbReference>
<proteinExistence type="inferred from homology"/>
<comment type="similarity">
    <text evidence="1">Belongs to the type-I restriction system S methylase family.</text>
</comment>
<dbReference type="OrthoDB" id="9816225at2"/>
<dbReference type="InterPro" id="IPR051212">
    <property type="entry name" value="Type-I_RE_S_subunit"/>
</dbReference>
<dbReference type="Pfam" id="PF01420">
    <property type="entry name" value="Methylase_S"/>
    <property type="match status" value="2"/>
</dbReference>
<dbReference type="RefSeq" id="WP_151166123.1">
    <property type="nucleotide sequence ID" value="NZ_WACR01000001.1"/>
</dbReference>
<sequence length="579" mass="66901">MKEDLTKYRLPKGWVEIPLGEIVVYKKGKRPKTLEPKAKNNFVPYLDIKALELGEIEKFADRESVLEIDKRNLAVVWDGARSGLILKGIKGGLGSTLMSITLFNIPSDFLYYFLQSKTDYVRSNAKGTGIPHVDPLIFWNIRIPIPPINEQYKILEKIDSVFSELDNIQALLELSLSKIKVYRQAILKNAFEGKLTEDWRTENNPETGEVLLERIKEERQTRYELELKDWKAAIKEWEKDGKKVKRPEKPRKIKDLGSFSLSEIEDFPSLPKQWSWSKIDLLSEYGQYSIKAGPFGSSLKKESYVEAGYKIYGQEQVISGDAYMGDYYVDQEKYDELISCSIKPGDVLISLVGTVGKVLVLPEDCEKGIINPRLIKLSLDQKYYLPFIFKYFFESYFLKSLYSTHTHGATMDVLNLGIIQGLPFPFMSLEEQEQIVSEIESQLSIIDNLENEIDSNFKKSKALRQSILKKAFEGKLIDQDPKDESASELLKRIQEEKKQYLEEQKRQKKKVPKNTKKMNKELNIEDVLRVSKKPMLAKDVWQQSKHKENIEEFYAELKKIQDQVNEVKKGTESLLSLSK</sequence>
<reference evidence="6 7" key="1">
    <citation type="submission" date="2019-09" db="EMBL/GenBank/DDBJ databases">
        <title>Genomes of Cryomorphaceae.</title>
        <authorList>
            <person name="Bowman J.P."/>
        </authorList>
    </citation>
    <scope>NUCLEOTIDE SEQUENCE [LARGE SCALE GENOMIC DNA]</scope>
    <source>
        <strain evidence="6 7">KCTC 52047</strain>
    </source>
</reference>
<comment type="caution">
    <text evidence="6">The sequence shown here is derived from an EMBL/GenBank/DDBJ whole genome shotgun (WGS) entry which is preliminary data.</text>
</comment>
<keyword evidence="2" id="KW-0680">Restriction system</keyword>
<dbReference type="GO" id="GO:0003677">
    <property type="term" value="F:DNA binding"/>
    <property type="evidence" value="ECO:0007669"/>
    <property type="project" value="UniProtKB-KW"/>
</dbReference>
<dbReference type="Gene3D" id="3.90.220.20">
    <property type="entry name" value="DNA methylase specificity domains"/>
    <property type="match status" value="2"/>
</dbReference>
<dbReference type="AlphaFoldDB" id="A0A6N6MEK0"/>
<feature type="coiled-coil region" evidence="4">
    <location>
        <begin position="543"/>
        <end position="570"/>
    </location>
</feature>
<feature type="domain" description="Type I restriction modification DNA specificity" evidence="5">
    <location>
        <begin position="340"/>
        <end position="450"/>
    </location>
</feature>
<dbReference type="PANTHER" id="PTHR43140:SF1">
    <property type="entry name" value="TYPE I RESTRICTION ENZYME ECOKI SPECIFICITY SUBUNIT"/>
    <property type="match status" value="1"/>
</dbReference>
<dbReference type="EMBL" id="WACR01000001">
    <property type="protein sequence ID" value="KAB1066135.1"/>
    <property type="molecule type" value="Genomic_DNA"/>
</dbReference>
<evidence type="ECO:0000256" key="2">
    <source>
        <dbReference type="ARBA" id="ARBA00022747"/>
    </source>
</evidence>
<dbReference type="InterPro" id="IPR044946">
    <property type="entry name" value="Restrct_endonuc_typeI_TRD_sf"/>
</dbReference>
<evidence type="ECO:0000313" key="7">
    <source>
        <dbReference type="Proteomes" id="UP000435357"/>
    </source>
</evidence>
<dbReference type="GO" id="GO:0009307">
    <property type="term" value="P:DNA restriction-modification system"/>
    <property type="evidence" value="ECO:0007669"/>
    <property type="project" value="UniProtKB-KW"/>
</dbReference>
<evidence type="ECO:0000256" key="4">
    <source>
        <dbReference type="SAM" id="Coils"/>
    </source>
</evidence>
<dbReference type="InterPro" id="IPR000055">
    <property type="entry name" value="Restrct_endonuc_typeI_TRD"/>
</dbReference>
<evidence type="ECO:0000313" key="6">
    <source>
        <dbReference type="EMBL" id="KAB1066135.1"/>
    </source>
</evidence>
<feature type="domain" description="Type I restriction modification DNA specificity" evidence="5">
    <location>
        <begin position="11"/>
        <end position="167"/>
    </location>
</feature>
<feature type="coiled-coil region" evidence="4">
    <location>
        <begin position="446"/>
        <end position="510"/>
    </location>
</feature>
<protein>
    <recommendedName>
        <fullName evidence="5">Type I restriction modification DNA specificity domain-containing protein</fullName>
    </recommendedName>
</protein>
<dbReference type="SUPFAM" id="SSF116734">
    <property type="entry name" value="DNA methylase specificity domain"/>
    <property type="match status" value="2"/>
</dbReference>
<evidence type="ECO:0000259" key="5">
    <source>
        <dbReference type="Pfam" id="PF01420"/>
    </source>
</evidence>
<keyword evidence="7" id="KW-1185">Reference proteome</keyword>
<dbReference type="Proteomes" id="UP000435357">
    <property type="component" value="Unassembled WGS sequence"/>
</dbReference>
<keyword evidence="3" id="KW-0238">DNA-binding</keyword>
<evidence type="ECO:0000256" key="1">
    <source>
        <dbReference type="ARBA" id="ARBA00010923"/>
    </source>
</evidence>
<accession>A0A6N6MEK0</accession>
<gene>
    <name evidence="6" type="ORF">F3059_01300</name>
</gene>